<keyword evidence="2" id="KW-0472">Membrane</keyword>
<dbReference type="InterPro" id="IPR007110">
    <property type="entry name" value="Ig-like_dom"/>
</dbReference>
<dbReference type="GeneID" id="110073917"/>
<feature type="chain" id="PRO_5047355613" evidence="3">
    <location>
        <begin position="26"/>
        <end position="343"/>
    </location>
</feature>
<gene>
    <name evidence="6" type="primary">EMB</name>
</gene>
<proteinExistence type="predicted"/>
<dbReference type="InterPro" id="IPR013783">
    <property type="entry name" value="Ig-like_fold"/>
</dbReference>
<feature type="compositionally biased region" description="Polar residues" evidence="1">
    <location>
        <begin position="28"/>
        <end position="61"/>
    </location>
</feature>
<evidence type="ECO:0000313" key="5">
    <source>
        <dbReference type="Proteomes" id="UP001652642"/>
    </source>
</evidence>
<reference evidence="5" key="1">
    <citation type="submission" date="2025-05" db="UniProtKB">
        <authorList>
            <consortium name="RefSeq"/>
        </authorList>
    </citation>
    <scope>NUCLEOTIDE SEQUENCE [LARGE SCALE GENOMIC DNA]</scope>
</reference>
<evidence type="ECO:0000256" key="3">
    <source>
        <dbReference type="SAM" id="SignalP"/>
    </source>
</evidence>
<dbReference type="Proteomes" id="UP001652642">
    <property type="component" value="Chromosome 2"/>
</dbReference>
<feature type="signal peptide" evidence="3">
    <location>
        <begin position="1"/>
        <end position="25"/>
    </location>
</feature>
<keyword evidence="3" id="KW-0732">Signal</keyword>
<accession>A0ABM5FTZ0</accession>
<keyword evidence="2" id="KW-0812">Transmembrane</keyword>
<feature type="transmembrane region" description="Helical" evidence="2">
    <location>
        <begin position="285"/>
        <end position="302"/>
    </location>
</feature>
<evidence type="ECO:0000256" key="1">
    <source>
        <dbReference type="SAM" id="MobiDB-lite"/>
    </source>
</evidence>
<feature type="region of interest" description="Disordered" evidence="1">
    <location>
        <begin position="321"/>
        <end position="343"/>
    </location>
</feature>
<sequence>MRFPEVRARALALLLVAAALTCADADTSTPAMGTQNTQDISVTDADSPTEPHTSVPPTSMQGVNSAVTSFPYMRENITINEASVTKNVILEKPTRLELMCSLVINSAMKMEKMEVVWKIDDKEIKNESISRNPTDTKWCSQHEINVINKDDIKNYACVFKTEPEISAIFHLQVPEIHIKSKQIVSYVGDYVVLSCTVGEEKKHYQPSSWAWHTANGSEQVALNATLMPEKYLIIEGPANITKLKILSLSEKDSGLYWCEAIFPVGESKGNVSLTVLTYMTPLKPFLGIAAEVVILVAAIFIYEMISRKKEVQVEVEKEFEQAETLKSEDSNGVENSSTRQRKT</sequence>
<evidence type="ECO:0000259" key="4">
    <source>
        <dbReference type="PROSITE" id="PS50835"/>
    </source>
</evidence>
<reference evidence="6" key="2">
    <citation type="submission" date="2025-08" db="UniProtKB">
        <authorList>
            <consortium name="RefSeq"/>
        </authorList>
    </citation>
    <scope>IDENTIFICATION</scope>
</reference>
<dbReference type="InterPro" id="IPR036179">
    <property type="entry name" value="Ig-like_dom_sf"/>
</dbReference>
<keyword evidence="5" id="KW-1185">Reference proteome</keyword>
<organism evidence="5 6">
    <name type="scientific">Pogona vitticeps</name>
    <name type="common">central bearded dragon</name>
    <dbReference type="NCBI Taxonomy" id="103695"/>
    <lineage>
        <taxon>Eukaryota</taxon>
        <taxon>Metazoa</taxon>
        <taxon>Chordata</taxon>
        <taxon>Craniata</taxon>
        <taxon>Vertebrata</taxon>
        <taxon>Euteleostomi</taxon>
        <taxon>Lepidosauria</taxon>
        <taxon>Squamata</taxon>
        <taxon>Bifurcata</taxon>
        <taxon>Unidentata</taxon>
        <taxon>Episquamata</taxon>
        <taxon>Toxicofera</taxon>
        <taxon>Iguania</taxon>
        <taxon>Acrodonta</taxon>
        <taxon>Agamidae</taxon>
        <taxon>Amphibolurinae</taxon>
        <taxon>Pogona</taxon>
    </lineage>
</organism>
<protein>
    <submittedName>
        <fullName evidence="6">Embigin</fullName>
    </submittedName>
</protein>
<evidence type="ECO:0000256" key="2">
    <source>
        <dbReference type="SAM" id="Phobius"/>
    </source>
</evidence>
<dbReference type="PROSITE" id="PS50835">
    <property type="entry name" value="IG_LIKE"/>
    <property type="match status" value="1"/>
</dbReference>
<feature type="compositionally biased region" description="Polar residues" evidence="1">
    <location>
        <begin position="330"/>
        <end position="343"/>
    </location>
</feature>
<evidence type="ECO:0000313" key="6">
    <source>
        <dbReference type="RefSeq" id="XP_072848879.1"/>
    </source>
</evidence>
<dbReference type="SUPFAM" id="SSF48726">
    <property type="entry name" value="Immunoglobulin"/>
    <property type="match status" value="1"/>
</dbReference>
<feature type="region of interest" description="Disordered" evidence="1">
    <location>
        <begin position="27"/>
        <end position="61"/>
    </location>
</feature>
<dbReference type="SMART" id="SM00409">
    <property type="entry name" value="IG"/>
    <property type="match status" value="1"/>
</dbReference>
<keyword evidence="2" id="KW-1133">Transmembrane helix</keyword>
<dbReference type="RefSeq" id="XP_072848879.1">
    <property type="nucleotide sequence ID" value="XM_072992778.1"/>
</dbReference>
<dbReference type="Gene3D" id="2.60.40.10">
    <property type="entry name" value="Immunoglobulins"/>
    <property type="match status" value="1"/>
</dbReference>
<dbReference type="InterPro" id="IPR003599">
    <property type="entry name" value="Ig_sub"/>
</dbReference>
<feature type="domain" description="Ig-like" evidence="4">
    <location>
        <begin position="174"/>
        <end position="274"/>
    </location>
</feature>
<name>A0ABM5FTZ0_9SAUR</name>